<dbReference type="Proteomes" id="UP000429607">
    <property type="component" value="Unassembled WGS sequence"/>
</dbReference>
<evidence type="ECO:0000313" key="3">
    <source>
        <dbReference type="EMBL" id="KAE8973452.1"/>
    </source>
</evidence>
<evidence type="ECO:0008006" key="5">
    <source>
        <dbReference type="Google" id="ProtNLM"/>
    </source>
</evidence>
<dbReference type="EMBL" id="QXFV01003847">
    <property type="protein sequence ID" value="KAE8973452.1"/>
    <property type="molecule type" value="Genomic_DNA"/>
</dbReference>
<proteinExistence type="predicted"/>
<accession>A0A6A3HWQ0</accession>
<reference evidence="3 4" key="1">
    <citation type="submission" date="2018-09" db="EMBL/GenBank/DDBJ databases">
        <title>Genomic investigation of the strawberry pathogen Phytophthora fragariae indicates pathogenicity is determined by transcriptional variation in three key races.</title>
        <authorList>
            <person name="Adams T.M."/>
            <person name="Armitage A.D."/>
            <person name="Sobczyk M.K."/>
            <person name="Bates H.J."/>
            <person name="Dunwell J.M."/>
            <person name="Nellist C.F."/>
            <person name="Harrison R.J."/>
        </authorList>
    </citation>
    <scope>NUCLEOTIDE SEQUENCE [LARGE SCALE GENOMIC DNA]</scope>
    <source>
        <strain evidence="3 4">SCRP249</strain>
    </source>
</reference>
<feature type="coiled-coil region" evidence="1">
    <location>
        <begin position="12"/>
        <end position="84"/>
    </location>
</feature>
<comment type="caution">
    <text evidence="3">The sequence shown here is derived from an EMBL/GenBank/DDBJ whole genome shotgun (WGS) entry which is preliminary data.</text>
</comment>
<dbReference type="AlphaFoldDB" id="A0A6A3HWQ0"/>
<evidence type="ECO:0000256" key="1">
    <source>
        <dbReference type="SAM" id="Coils"/>
    </source>
</evidence>
<feature type="compositionally biased region" description="Low complexity" evidence="2">
    <location>
        <begin position="195"/>
        <end position="204"/>
    </location>
</feature>
<sequence>MRKTDEIRAQCYLGALEELQEAEVRAKQAELQRVHNERAAKIRAEYDVELLRLKEEYAEAQAVHEQAVAEREKKLRQLRSAQGQFNTQYDSRIQMSHSTGLLNPARVPTKPPRVSTVNDPGLVKLDQLIDIMYHMVQANQRQVEPVESRDKTTTARNSSQNTRTKSSARIPASASRRSSKAFTSRSKTPDDNDWGSDGSRSSDSSQDKLERQFGAAAQTKSLDAGSGTRVVDQAMVPHDALEKFVRDPVGDGPKSQALCAFAYVGPALPCWCSDDSKCMSSVNQASDYPSLTEVEDASSELEFENNVEFALIYGDRYGWWSDHVLVGGKRDTAMVHGAIYNRRTQIVMDTGAMMSIMSLV</sequence>
<feature type="region of interest" description="Disordered" evidence="2">
    <location>
        <begin position="140"/>
        <end position="226"/>
    </location>
</feature>
<feature type="compositionally biased region" description="Polar residues" evidence="2">
    <location>
        <begin position="154"/>
        <end position="165"/>
    </location>
</feature>
<organism evidence="3 4">
    <name type="scientific">Phytophthora rubi</name>
    <dbReference type="NCBI Taxonomy" id="129364"/>
    <lineage>
        <taxon>Eukaryota</taxon>
        <taxon>Sar</taxon>
        <taxon>Stramenopiles</taxon>
        <taxon>Oomycota</taxon>
        <taxon>Peronosporomycetes</taxon>
        <taxon>Peronosporales</taxon>
        <taxon>Peronosporaceae</taxon>
        <taxon>Phytophthora</taxon>
    </lineage>
</organism>
<protein>
    <recommendedName>
        <fullName evidence="5">Peptidase A2 domain-containing protein</fullName>
    </recommendedName>
</protein>
<gene>
    <name evidence="3" type="ORF">PR001_g26302</name>
</gene>
<feature type="compositionally biased region" description="Low complexity" evidence="2">
    <location>
        <begin position="167"/>
        <end position="186"/>
    </location>
</feature>
<name>A0A6A3HWQ0_9STRA</name>
<keyword evidence="1" id="KW-0175">Coiled coil</keyword>
<evidence type="ECO:0000256" key="2">
    <source>
        <dbReference type="SAM" id="MobiDB-lite"/>
    </source>
</evidence>
<feature type="compositionally biased region" description="Basic and acidic residues" evidence="2">
    <location>
        <begin position="144"/>
        <end position="153"/>
    </location>
</feature>
<evidence type="ECO:0000313" key="4">
    <source>
        <dbReference type="Proteomes" id="UP000429607"/>
    </source>
</evidence>